<feature type="transmembrane region" description="Helical" evidence="1">
    <location>
        <begin position="209"/>
        <end position="239"/>
    </location>
</feature>
<evidence type="ECO:0000256" key="1">
    <source>
        <dbReference type="SAM" id="Phobius"/>
    </source>
</evidence>
<proteinExistence type="predicted"/>
<dbReference type="PANTHER" id="PTHR37305">
    <property type="entry name" value="INTEGRAL MEMBRANE PROTEIN-RELATED"/>
    <property type="match status" value="1"/>
</dbReference>
<feature type="transmembrane region" description="Helical" evidence="1">
    <location>
        <begin position="755"/>
        <end position="775"/>
    </location>
</feature>
<keyword evidence="3" id="KW-1185">Reference proteome</keyword>
<accession>A0A285UFT4</accession>
<dbReference type="Proteomes" id="UP000219412">
    <property type="component" value="Unassembled WGS sequence"/>
</dbReference>
<keyword evidence="1" id="KW-0812">Transmembrane</keyword>
<feature type="transmembrane region" description="Helical" evidence="1">
    <location>
        <begin position="656"/>
        <end position="681"/>
    </location>
</feature>
<dbReference type="AlphaFoldDB" id="A0A285UFT4"/>
<gene>
    <name evidence="2" type="ORF">SAMN05878391_0736</name>
</gene>
<feature type="transmembrane region" description="Helical" evidence="1">
    <location>
        <begin position="722"/>
        <end position="743"/>
    </location>
</feature>
<feature type="transmembrane region" description="Helical" evidence="1">
    <location>
        <begin position="607"/>
        <end position="625"/>
    </location>
</feature>
<reference evidence="3" key="1">
    <citation type="submission" date="2017-08" db="EMBL/GenBank/DDBJ databases">
        <authorList>
            <person name="Varghese N."/>
            <person name="Submissions S."/>
        </authorList>
    </citation>
    <scope>NUCLEOTIDE SEQUENCE [LARGE SCALE GENOMIC DNA]</scope>
    <source>
        <strain evidence="3">DSM 23173</strain>
    </source>
</reference>
<feature type="transmembrane region" description="Helical" evidence="1">
    <location>
        <begin position="296"/>
        <end position="316"/>
    </location>
</feature>
<organism evidence="2 3">
    <name type="scientific">Salinicoccus kekensis</name>
    <dbReference type="NCBI Taxonomy" id="714307"/>
    <lineage>
        <taxon>Bacteria</taxon>
        <taxon>Bacillati</taxon>
        <taxon>Bacillota</taxon>
        <taxon>Bacilli</taxon>
        <taxon>Bacillales</taxon>
        <taxon>Staphylococcaceae</taxon>
        <taxon>Salinicoccus</taxon>
    </lineage>
</organism>
<sequence>MHTFKIILKSILKSKMSLLIPGILILITTIILFINMFESGQTKEALLAQQEERMVPLDFVISQFYAKESDVGLTEMDEEVRTNLETQFDLVSSMYRKLEENNMDISSEIIRYVNEYETYDRYEGYIQIESMDQLAVQKEKAEIINAHGIEYIEEEMPYNSSLFALQIMNLFLNPITLLFLLLIVNFKFTSDQRNKIFEWMQLNSVSKKNISFSFLGAFVLTTIMYALIIMVVSLLPMIITGNFQTIHYPVELFTNDGTSFIAAWKLLLYIPIGWMVFAIMILYINVIFIKITQSASFAFILSVLIMGSLYIVNYNFGLQIWNPIHLLINYEIDLFVQYAFVDFLIIILILTAIIQILGFFLLKLNFSFQIKYNNNFRQSLYKPSRHFKLLSFEALRKKRNHTLSLSVAIVSILALAYYFNIDQEYHEIPEIYHEALTDYRDELIRNGAAQETLLLESELSLENAKNSGAEDSTIEEIEDATNLYSQMVDDTAYYIDEINALLENIGSADFNEEYRALFETIREDYGGYEIADETGPSVSDLSTDEMNEYFEENQIEPRPIGDTQISNFGNPNKNTEFFASADSDLHIAFYENNRDISNDTMFTVQKFFQHHIPLLLTILFVLIIWSSFSDVYKPNGVYDFIFTKPFTERMVLFSKWCFNLLSTYILLLIGAIILIAISAALGGIGSLNYPIVIYEHESLYATSTEYSTYAPLDEVFYRLDTISTVLMEASVILFLVVFFTASLHAVIGRFSKHHYVTSLVTLAVIAIGYASTLFYTEASWMWLNPFIYFDVWDVADGWQSIVVNDPRVNFANGAIILTILSVVLLIIGLISNRKRAM</sequence>
<evidence type="ECO:0000313" key="3">
    <source>
        <dbReference type="Proteomes" id="UP000219412"/>
    </source>
</evidence>
<dbReference type="PANTHER" id="PTHR37305:SF1">
    <property type="entry name" value="MEMBRANE PROTEIN"/>
    <property type="match status" value="1"/>
</dbReference>
<feature type="transmembrane region" description="Helical" evidence="1">
    <location>
        <begin position="259"/>
        <end position="284"/>
    </location>
</feature>
<feature type="transmembrane region" description="Helical" evidence="1">
    <location>
        <begin position="810"/>
        <end position="830"/>
    </location>
</feature>
<keyword evidence="1" id="KW-1133">Transmembrane helix</keyword>
<feature type="transmembrane region" description="Helical" evidence="1">
    <location>
        <begin position="18"/>
        <end position="37"/>
    </location>
</feature>
<feature type="transmembrane region" description="Helical" evidence="1">
    <location>
        <begin position="163"/>
        <end position="188"/>
    </location>
</feature>
<protein>
    <recommendedName>
        <fullName evidence="4">ABC-2 type transport system permease protein</fullName>
    </recommendedName>
</protein>
<name>A0A285UFT4_9STAP</name>
<keyword evidence="1" id="KW-0472">Membrane</keyword>
<dbReference type="EMBL" id="OBQF01000001">
    <property type="protein sequence ID" value="SOC39141.1"/>
    <property type="molecule type" value="Genomic_DNA"/>
</dbReference>
<evidence type="ECO:0008006" key="4">
    <source>
        <dbReference type="Google" id="ProtNLM"/>
    </source>
</evidence>
<feature type="transmembrane region" description="Helical" evidence="1">
    <location>
        <begin position="402"/>
        <end position="419"/>
    </location>
</feature>
<evidence type="ECO:0000313" key="2">
    <source>
        <dbReference type="EMBL" id="SOC39141.1"/>
    </source>
</evidence>
<feature type="transmembrane region" description="Helical" evidence="1">
    <location>
        <begin position="336"/>
        <end position="362"/>
    </location>
</feature>